<dbReference type="GO" id="GO:0016747">
    <property type="term" value="F:acyltransferase activity, transferring groups other than amino-acyl groups"/>
    <property type="evidence" value="ECO:0007669"/>
    <property type="project" value="InterPro"/>
</dbReference>
<dbReference type="InterPro" id="IPR045057">
    <property type="entry name" value="Gcn5-rel_NAT"/>
</dbReference>
<dbReference type="Gene3D" id="3.40.630.30">
    <property type="match status" value="1"/>
</dbReference>
<feature type="domain" description="N-acetyltransferase" evidence="1">
    <location>
        <begin position="1"/>
        <end position="91"/>
    </location>
</feature>
<dbReference type="Proteomes" id="UP000242754">
    <property type="component" value="Unassembled WGS sequence"/>
</dbReference>
<proteinExistence type="predicted"/>
<accession>A0A143Y9Y2</accession>
<reference evidence="3 4" key="1">
    <citation type="submission" date="2016-02" db="EMBL/GenBank/DDBJ databases">
        <authorList>
            <person name="Wen L."/>
            <person name="He K."/>
            <person name="Yang H."/>
        </authorList>
    </citation>
    <scope>NUCLEOTIDE SEQUENCE [LARGE SCALE GENOMIC DNA]</scope>
    <source>
        <strain evidence="3">Trichococcus palustris</strain>
    </source>
</reference>
<dbReference type="InterPro" id="IPR000182">
    <property type="entry name" value="GNAT_dom"/>
</dbReference>
<dbReference type="RefSeq" id="WP_087031340.1">
    <property type="nucleotide sequence ID" value="NZ_FJNE01000002.1"/>
</dbReference>
<dbReference type="PROSITE" id="PS51186">
    <property type="entry name" value="GNAT"/>
    <property type="match status" value="1"/>
</dbReference>
<dbReference type="PANTHER" id="PTHR31435">
    <property type="entry name" value="PROTEIN NATD1"/>
    <property type="match status" value="1"/>
</dbReference>
<evidence type="ECO:0000313" key="4">
    <source>
        <dbReference type="Proteomes" id="UP000242754"/>
    </source>
</evidence>
<dbReference type="PROSITE" id="PS51729">
    <property type="entry name" value="GNAT_YJDJ"/>
    <property type="match status" value="1"/>
</dbReference>
<protein>
    <submittedName>
        <fullName evidence="3">Acyl-coa n-acyltransferase</fullName>
    </submittedName>
</protein>
<dbReference type="SUPFAM" id="SSF55729">
    <property type="entry name" value="Acyl-CoA N-acyltransferases (Nat)"/>
    <property type="match status" value="1"/>
</dbReference>
<dbReference type="InterPro" id="IPR016181">
    <property type="entry name" value="Acyl_CoA_acyltransferase"/>
</dbReference>
<keyword evidence="3" id="KW-0012">Acyltransferase</keyword>
<dbReference type="OrthoDB" id="9793389at2"/>
<name>A0A143Y9Y2_9LACT</name>
<evidence type="ECO:0000313" key="3">
    <source>
        <dbReference type="EMBL" id="CZQ85525.1"/>
    </source>
</evidence>
<dbReference type="Pfam" id="PF14542">
    <property type="entry name" value="Acetyltransf_CG"/>
    <property type="match status" value="1"/>
</dbReference>
<organism evidence="3 4">
    <name type="scientific">Trichococcus palustris</name>
    <dbReference type="NCBI Taxonomy" id="140314"/>
    <lineage>
        <taxon>Bacteria</taxon>
        <taxon>Bacillati</taxon>
        <taxon>Bacillota</taxon>
        <taxon>Bacilli</taxon>
        <taxon>Lactobacillales</taxon>
        <taxon>Carnobacteriaceae</taxon>
        <taxon>Trichococcus</taxon>
    </lineage>
</organism>
<evidence type="ECO:0000259" key="1">
    <source>
        <dbReference type="PROSITE" id="PS51186"/>
    </source>
</evidence>
<dbReference type="CDD" id="cd04301">
    <property type="entry name" value="NAT_SF"/>
    <property type="match status" value="1"/>
</dbReference>
<dbReference type="EMBL" id="FJNE01000002">
    <property type="protein sequence ID" value="CZQ85525.1"/>
    <property type="molecule type" value="Genomic_DNA"/>
</dbReference>
<sequence>MIFDIGESRFYKNDDNENLIGEITYSVAGSSMIIIDHTFVHDDYRGQGIAAQLVDRVVEMARDENKKIIPLCPFAKGMFERNTTLYADVMR</sequence>
<evidence type="ECO:0000259" key="2">
    <source>
        <dbReference type="PROSITE" id="PS51729"/>
    </source>
</evidence>
<dbReference type="PANTHER" id="PTHR31435:SF10">
    <property type="entry name" value="BSR4717 PROTEIN"/>
    <property type="match status" value="1"/>
</dbReference>
<keyword evidence="4" id="KW-1185">Reference proteome</keyword>
<dbReference type="AlphaFoldDB" id="A0A143Y9Y2"/>
<dbReference type="InterPro" id="IPR031165">
    <property type="entry name" value="GNAT_YJDJ"/>
</dbReference>
<keyword evidence="3" id="KW-0808">Transferase</keyword>
<gene>
    <name evidence="3" type="ORF">Tpal_645</name>
</gene>
<dbReference type="STRING" id="140314.SAMN04488076_101127"/>
<feature type="domain" description="N-acetyltransferase" evidence="2">
    <location>
        <begin position="2"/>
        <end position="91"/>
    </location>
</feature>